<keyword evidence="3" id="KW-1185">Reference proteome</keyword>
<feature type="region of interest" description="Disordered" evidence="1">
    <location>
        <begin position="1"/>
        <end position="59"/>
    </location>
</feature>
<feature type="compositionally biased region" description="Basic and acidic residues" evidence="1">
    <location>
        <begin position="30"/>
        <end position="58"/>
    </location>
</feature>
<keyword evidence="2" id="KW-0808">Transferase</keyword>
<feature type="compositionally biased region" description="Polar residues" evidence="1">
    <location>
        <begin position="17"/>
        <end position="26"/>
    </location>
</feature>
<dbReference type="Proteomes" id="UP001295444">
    <property type="component" value="Chromosome 05"/>
</dbReference>
<gene>
    <name evidence="2" type="ORF">PECUL_23A036506</name>
</gene>
<proteinExistence type="predicted"/>
<organism evidence="2 3">
    <name type="scientific">Pelobates cultripes</name>
    <name type="common">Western spadefoot toad</name>
    <dbReference type="NCBI Taxonomy" id="61616"/>
    <lineage>
        <taxon>Eukaryota</taxon>
        <taxon>Metazoa</taxon>
        <taxon>Chordata</taxon>
        <taxon>Craniata</taxon>
        <taxon>Vertebrata</taxon>
        <taxon>Euteleostomi</taxon>
        <taxon>Amphibia</taxon>
        <taxon>Batrachia</taxon>
        <taxon>Anura</taxon>
        <taxon>Pelobatoidea</taxon>
        <taxon>Pelobatidae</taxon>
        <taxon>Pelobates</taxon>
    </lineage>
</organism>
<dbReference type="GO" id="GO:0005737">
    <property type="term" value="C:cytoplasm"/>
    <property type="evidence" value="ECO:0007669"/>
    <property type="project" value="TreeGrafter"/>
</dbReference>
<dbReference type="AlphaFoldDB" id="A0AAD1SG22"/>
<dbReference type="InterPro" id="IPR030700">
    <property type="entry name" value="N-end_Aminoacyl_Trfase"/>
</dbReference>
<dbReference type="PANTHER" id="PTHR21367">
    <property type="entry name" value="ARGININE-TRNA-PROTEIN TRANSFERASE 1"/>
    <property type="match status" value="1"/>
</dbReference>
<dbReference type="PANTHER" id="PTHR21367:SF1">
    <property type="entry name" value="ARGINYL-TRNA--PROTEIN TRANSFERASE 1"/>
    <property type="match status" value="1"/>
</dbReference>
<feature type="compositionally biased region" description="Polar residues" evidence="1">
    <location>
        <begin position="115"/>
        <end position="126"/>
    </location>
</feature>
<protein>
    <submittedName>
        <fullName evidence="2">Arginyl-tRNA-- transferase 1 isoform X1</fullName>
    </submittedName>
</protein>
<evidence type="ECO:0000256" key="1">
    <source>
        <dbReference type="SAM" id="MobiDB-lite"/>
    </source>
</evidence>
<reference evidence="2" key="1">
    <citation type="submission" date="2022-03" db="EMBL/GenBank/DDBJ databases">
        <authorList>
            <person name="Alioto T."/>
            <person name="Alioto T."/>
            <person name="Gomez Garrido J."/>
        </authorList>
    </citation>
    <scope>NUCLEOTIDE SEQUENCE</scope>
</reference>
<feature type="region of interest" description="Disordered" evidence="1">
    <location>
        <begin position="113"/>
        <end position="140"/>
    </location>
</feature>
<dbReference type="EMBL" id="OW240916">
    <property type="protein sequence ID" value="CAH2296526.1"/>
    <property type="molecule type" value="Genomic_DNA"/>
</dbReference>
<evidence type="ECO:0000313" key="3">
    <source>
        <dbReference type="Proteomes" id="UP001295444"/>
    </source>
</evidence>
<accession>A0AAD1SG22</accession>
<name>A0AAD1SG22_PELCU</name>
<sequence length="242" mass="27250">MSHSTSDGTVGEPMDSQAISPVSYNVSIPEKPEISKEELKPLYTKLEESEQDQHEKVLHSQSYSGINDQKADCIQSAKVQTIVTSTPKPGKGADANKPPCHKAKDIRKERRMQKQLLQQSDNTCLSPESPVIKPPKPQNVSRSKTLEEFISVTQFEPTAHTLEVRLVRSSPPSSQFKSSFQESCQVYKHKSDDHSRGLRKRTVIPYSIYKKRRIGQNDEGDVRQYTGLVGQTCAERTVLYCM</sequence>
<dbReference type="GO" id="GO:0004057">
    <property type="term" value="F:arginyl-tRNA--protein transferase activity"/>
    <property type="evidence" value="ECO:0007669"/>
    <property type="project" value="TreeGrafter"/>
</dbReference>
<evidence type="ECO:0000313" key="2">
    <source>
        <dbReference type="EMBL" id="CAH2296526.1"/>
    </source>
</evidence>